<evidence type="ECO:0000313" key="4">
    <source>
        <dbReference type="Proteomes" id="UP001056429"/>
    </source>
</evidence>
<sequence length="268" mass="31116">MNLLTLNCHSWQEDNQISKLQIIAKTIYDNDYDVVALQEVSQLISSKCVFNNIHEDNTGYLIKQFLEDISGREYYLTWDISHVGFGKYEEGVAILSKHPFVVEDSFIVSSSSTRDNWKTRKITYARIKVDSQLYDFYSVHLGWWDDNEDKFDSQIEKLLTYLDDETTCFLMGDFNNDAFLTGEGYDYCLSKNLYDTYALAQTRDNGVTIEGEIHGWEGRSENKDHRIDWILTNKKLNVLSSKCIFNGSNKSFVSDHYGVEIKIDDIDM</sequence>
<evidence type="ECO:0000256" key="1">
    <source>
        <dbReference type="ARBA" id="ARBA00022801"/>
    </source>
</evidence>
<gene>
    <name evidence="3" type="ORF">KDK92_20615</name>
</gene>
<feature type="domain" description="Endonuclease/exonuclease/phosphatase" evidence="2">
    <location>
        <begin position="20"/>
        <end position="256"/>
    </location>
</feature>
<dbReference type="Pfam" id="PF03372">
    <property type="entry name" value="Exo_endo_phos"/>
    <property type="match status" value="1"/>
</dbReference>
<dbReference type="EMBL" id="JAGSOJ010000005">
    <property type="protein sequence ID" value="MCM1992131.1"/>
    <property type="molecule type" value="Genomic_DNA"/>
</dbReference>
<dbReference type="InterPro" id="IPR005135">
    <property type="entry name" value="Endo/exonuclease/phosphatase"/>
</dbReference>
<reference evidence="3" key="2">
    <citation type="submission" date="2021-04" db="EMBL/GenBank/DDBJ databases">
        <authorList>
            <person name="Dong X."/>
        </authorList>
    </citation>
    <scope>NUCLEOTIDE SEQUENCE</scope>
    <source>
        <strain evidence="3">ZWT</strain>
    </source>
</reference>
<dbReference type="InterPro" id="IPR036691">
    <property type="entry name" value="Endo/exonu/phosph_ase_sf"/>
</dbReference>
<dbReference type="SUPFAM" id="SSF56219">
    <property type="entry name" value="DNase I-like"/>
    <property type="match status" value="1"/>
</dbReference>
<comment type="caution">
    <text evidence="3">The sequence shown here is derived from an EMBL/GenBank/DDBJ whole genome shotgun (WGS) entry which is preliminary data.</text>
</comment>
<dbReference type="RefSeq" id="WP_250861298.1">
    <property type="nucleotide sequence ID" value="NZ_JAGSOJ010000005.1"/>
</dbReference>
<keyword evidence="3" id="KW-0255">Endonuclease</keyword>
<evidence type="ECO:0000259" key="2">
    <source>
        <dbReference type="Pfam" id="PF03372"/>
    </source>
</evidence>
<proteinExistence type="predicted"/>
<dbReference type="Proteomes" id="UP001056429">
    <property type="component" value="Unassembled WGS sequence"/>
</dbReference>
<name>A0A9J6P6C3_9CLOT</name>
<dbReference type="PANTHER" id="PTHR15822">
    <property type="entry name" value="TRAF AND TNF RECEPTOR-ASSOCIATED PROTEIN"/>
    <property type="match status" value="1"/>
</dbReference>
<dbReference type="Gene3D" id="3.60.10.10">
    <property type="entry name" value="Endonuclease/exonuclease/phosphatase"/>
    <property type="match status" value="1"/>
</dbReference>
<organism evidence="3 4">
    <name type="scientific">Oceanirhabdus seepicola</name>
    <dbReference type="NCBI Taxonomy" id="2828781"/>
    <lineage>
        <taxon>Bacteria</taxon>
        <taxon>Bacillati</taxon>
        <taxon>Bacillota</taxon>
        <taxon>Clostridia</taxon>
        <taxon>Eubacteriales</taxon>
        <taxon>Clostridiaceae</taxon>
        <taxon>Oceanirhabdus</taxon>
    </lineage>
</organism>
<keyword evidence="1" id="KW-0378">Hydrolase</keyword>
<keyword evidence="3" id="KW-0540">Nuclease</keyword>
<protein>
    <submittedName>
        <fullName evidence="3">Endonuclease/exonuclease/phosphatase family protein</fullName>
    </submittedName>
</protein>
<accession>A0A9J6P6C3</accession>
<dbReference type="InterPro" id="IPR051547">
    <property type="entry name" value="TDP2-like"/>
</dbReference>
<keyword evidence="4" id="KW-1185">Reference proteome</keyword>
<dbReference type="CDD" id="cd09079">
    <property type="entry name" value="RgfB-like"/>
    <property type="match status" value="1"/>
</dbReference>
<evidence type="ECO:0000313" key="3">
    <source>
        <dbReference type="EMBL" id="MCM1992131.1"/>
    </source>
</evidence>
<dbReference type="AlphaFoldDB" id="A0A9J6P6C3"/>
<dbReference type="PANTHER" id="PTHR15822:SF23">
    <property type="entry name" value="ENDONUCLEASE_EXONUCLEASE_PHOSPHATASE FAMILY PROTEIN"/>
    <property type="match status" value="1"/>
</dbReference>
<reference evidence="3" key="1">
    <citation type="journal article" date="2021" name="mSystems">
        <title>Bacteria and Archaea Synergistically Convert Glycine Betaine to Biogenic Methane in the Formosa Cold Seep of the South China Sea.</title>
        <authorList>
            <person name="Li L."/>
            <person name="Zhang W."/>
            <person name="Zhang S."/>
            <person name="Song L."/>
            <person name="Sun Q."/>
            <person name="Zhang H."/>
            <person name="Xiang H."/>
            <person name="Dong X."/>
        </authorList>
    </citation>
    <scope>NUCLEOTIDE SEQUENCE</scope>
    <source>
        <strain evidence="3">ZWT</strain>
    </source>
</reference>
<dbReference type="GO" id="GO:0016787">
    <property type="term" value="F:hydrolase activity"/>
    <property type="evidence" value="ECO:0007669"/>
    <property type="project" value="UniProtKB-KW"/>
</dbReference>
<dbReference type="GO" id="GO:0004519">
    <property type="term" value="F:endonuclease activity"/>
    <property type="evidence" value="ECO:0007669"/>
    <property type="project" value="UniProtKB-KW"/>
</dbReference>